<sequence length="403" mass="44556">MSVSDVLLLIASLYHALQAMYAFGSKKSASSKGPKCENLSVHVPALREDKQMVIENIEKIKNVLNPKEVILIVGSDEISKYADLKDVKVIGGAENGKARALNEALRYTTADCVVVFDADSHPLEGFEPRCLEYSASLWNGYYSVPNKWSKSLKVVTDIASLTLLKGRKALGLKVLAPGSGVCVKSEILEKVKWPEEITEDLALGVELSKLGVTADLNEGKVAVEVPSSYFDLKRQQNRWNYGAIRSLKRLRVKDWKDIELAFYLTQYAQTWLPLLALVASPLGLSPLSLFVYYFSVLAQSLLVKEACEANGVDHDVRSLSRASAAGLAMSISLIMSSLRALLNQPFKWEVTPKGGRVGKGRLREEYLLLLTPLFSFLNPFSLPLALQYFASALFIIKDSKEFS</sequence>
<gene>
    <name evidence="10" type="ORF">EYM_05495</name>
</gene>
<evidence type="ECO:0000313" key="11">
    <source>
        <dbReference type="Proteomes" id="UP000060778"/>
    </source>
</evidence>
<dbReference type="GO" id="GO:0016757">
    <property type="term" value="F:glycosyltransferase activity"/>
    <property type="evidence" value="ECO:0007669"/>
    <property type="project" value="UniProtKB-KW"/>
</dbReference>
<keyword evidence="4 7" id="KW-0812">Transmembrane</keyword>
<dbReference type="STRING" id="940295.EYM_05495"/>
<evidence type="ECO:0000256" key="6">
    <source>
        <dbReference type="ARBA" id="ARBA00023136"/>
    </source>
</evidence>
<evidence type="ECO:0000256" key="7">
    <source>
        <dbReference type="SAM" id="Phobius"/>
    </source>
</evidence>
<evidence type="ECO:0000256" key="2">
    <source>
        <dbReference type="ARBA" id="ARBA00022676"/>
    </source>
</evidence>
<dbReference type="Proteomes" id="UP000060778">
    <property type="component" value="Chromosome"/>
</dbReference>
<evidence type="ECO:0000256" key="1">
    <source>
        <dbReference type="ARBA" id="ARBA00004141"/>
    </source>
</evidence>
<dbReference type="PANTHER" id="PTHR43867">
    <property type="entry name" value="CELLULOSE SYNTHASE CATALYTIC SUBUNIT A [UDP-FORMING]"/>
    <property type="match status" value="1"/>
</dbReference>
<dbReference type="Pfam" id="PF13632">
    <property type="entry name" value="Glyco_trans_2_3"/>
    <property type="match status" value="1"/>
</dbReference>
<comment type="subcellular location">
    <subcellularLocation>
        <location evidence="1">Membrane</location>
        <topology evidence="1">Multi-pass membrane protein</topology>
    </subcellularLocation>
</comment>
<keyword evidence="6 7" id="KW-0472">Membrane</keyword>
<evidence type="ECO:0000256" key="4">
    <source>
        <dbReference type="ARBA" id="ARBA00022692"/>
    </source>
</evidence>
<evidence type="ECO:0000313" key="10">
    <source>
        <dbReference type="EMBL" id="ALU12589.1"/>
    </source>
</evidence>
<organism evidence="10 11">
    <name type="scientific">Ignicoccus islandicus DSM 13165</name>
    <dbReference type="NCBI Taxonomy" id="940295"/>
    <lineage>
        <taxon>Archaea</taxon>
        <taxon>Thermoproteota</taxon>
        <taxon>Thermoprotei</taxon>
        <taxon>Desulfurococcales</taxon>
        <taxon>Desulfurococcaceae</taxon>
        <taxon>Ignicoccus</taxon>
    </lineage>
</organism>
<evidence type="ECO:0000259" key="9">
    <source>
        <dbReference type="Pfam" id="PF13632"/>
    </source>
</evidence>
<keyword evidence="11" id="KW-1185">Reference proteome</keyword>
<dbReference type="Gene3D" id="3.90.550.10">
    <property type="entry name" value="Spore Coat Polysaccharide Biosynthesis Protein SpsA, Chain A"/>
    <property type="match status" value="1"/>
</dbReference>
<dbReference type="OrthoDB" id="43988at2157"/>
<dbReference type="InterPro" id="IPR050321">
    <property type="entry name" value="Glycosyltr_2/OpgH_subfam"/>
</dbReference>
<dbReference type="PANTHER" id="PTHR43867:SF2">
    <property type="entry name" value="CELLULOSE SYNTHASE CATALYTIC SUBUNIT A [UDP-FORMING]"/>
    <property type="match status" value="1"/>
</dbReference>
<dbReference type="AlphaFoldDB" id="A0A0U2MB60"/>
<feature type="transmembrane region" description="Helical" evidence="7">
    <location>
        <begin position="376"/>
        <end position="396"/>
    </location>
</feature>
<reference evidence="10 11" key="1">
    <citation type="submission" date="2013-11" db="EMBL/GenBank/DDBJ databases">
        <title>Comparative genomics of Ignicoccus.</title>
        <authorList>
            <person name="Podar M."/>
        </authorList>
    </citation>
    <scope>NUCLEOTIDE SEQUENCE [LARGE SCALE GENOMIC DNA]</scope>
    <source>
        <strain evidence="10 11">DSM 13165</strain>
    </source>
</reference>
<keyword evidence="2" id="KW-0328">Glycosyltransferase</keyword>
<accession>A0A0U2MB60</accession>
<protein>
    <recommendedName>
        <fullName evidence="8 9">Glycosyltransferase 2-like domain-containing protein</fullName>
    </recommendedName>
</protein>
<feature type="domain" description="Glycosyltransferase 2-like" evidence="8">
    <location>
        <begin position="40"/>
        <end position="133"/>
    </location>
</feature>
<feature type="transmembrane region" description="Helical" evidence="7">
    <location>
        <begin position="271"/>
        <end position="294"/>
    </location>
</feature>
<dbReference type="RefSeq" id="WP_075050013.1">
    <property type="nucleotide sequence ID" value="NZ_CP006867.1"/>
</dbReference>
<keyword evidence="3" id="KW-0808">Transferase</keyword>
<dbReference type="EMBL" id="CP006867">
    <property type="protein sequence ID" value="ALU12589.1"/>
    <property type="molecule type" value="Genomic_DNA"/>
</dbReference>
<dbReference type="KEGG" id="iis:EYM_05495"/>
<proteinExistence type="predicted"/>
<dbReference type="GeneID" id="30680482"/>
<feature type="domain" description="Glycosyltransferase 2-like" evidence="9">
    <location>
        <begin position="137"/>
        <end position="298"/>
    </location>
</feature>
<evidence type="ECO:0000259" key="8">
    <source>
        <dbReference type="Pfam" id="PF00535"/>
    </source>
</evidence>
<dbReference type="GO" id="GO:0016020">
    <property type="term" value="C:membrane"/>
    <property type="evidence" value="ECO:0007669"/>
    <property type="project" value="UniProtKB-SubCell"/>
</dbReference>
<keyword evidence="5 7" id="KW-1133">Transmembrane helix</keyword>
<evidence type="ECO:0000256" key="5">
    <source>
        <dbReference type="ARBA" id="ARBA00022989"/>
    </source>
</evidence>
<dbReference type="InterPro" id="IPR029044">
    <property type="entry name" value="Nucleotide-diphossugar_trans"/>
</dbReference>
<name>A0A0U2MB60_9CREN</name>
<dbReference type="SUPFAM" id="SSF53448">
    <property type="entry name" value="Nucleotide-diphospho-sugar transferases"/>
    <property type="match status" value="1"/>
</dbReference>
<dbReference type="InterPro" id="IPR001173">
    <property type="entry name" value="Glyco_trans_2-like"/>
</dbReference>
<dbReference type="Pfam" id="PF00535">
    <property type="entry name" value="Glycos_transf_2"/>
    <property type="match status" value="1"/>
</dbReference>
<evidence type="ECO:0000256" key="3">
    <source>
        <dbReference type="ARBA" id="ARBA00022679"/>
    </source>
</evidence>